<reference evidence="3" key="1">
    <citation type="submission" date="2016-11" db="UniProtKB">
        <authorList>
            <consortium name="WormBaseParasite"/>
        </authorList>
    </citation>
    <scope>IDENTIFICATION</scope>
</reference>
<organism evidence="2 3">
    <name type="scientific">Heterorhabditis bacteriophora</name>
    <name type="common">Entomopathogenic nematode worm</name>
    <dbReference type="NCBI Taxonomy" id="37862"/>
    <lineage>
        <taxon>Eukaryota</taxon>
        <taxon>Metazoa</taxon>
        <taxon>Ecdysozoa</taxon>
        <taxon>Nematoda</taxon>
        <taxon>Chromadorea</taxon>
        <taxon>Rhabditida</taxon>
        <taxon>Rhabditina</taxon>
        <taxon>Rhabditomorpha</taxon>
        <taxon>Strongyloidea</taxon>
        <taxon>Heterorhabditidae</taxon>
        <taxon>Heterorhabditis</taxon>
    </lineage>
</organism>
<keyword evidence="1" id="KW-0812">Transmembrane</keyword>
<dbReference type="WBParaSite" id="Hba_00884">
    <property type="protein sequence ID" value="Hba_00884"/>
    <property type="gene ID" value="Hba_00884"/>
</dbReference>
<keyword evidence="1" id="KW-0472">Membrane</keyword>
<dbReference type="Proteomes" id="UP000095283">
    <property type="component" value="Unplaced"/>
</dbReference>
<feature type="transmembrane region" description="Helical" evidence="1">
    <location>
        <begin position="6"/>
        <end position="26"/>
    </location>
</feature>
<sequence>MPLSLLSGIIVVSAIYIAINLSYFVVLSPEEMRGSTAVAATLSNNETRTLDVHFITDWFVM</sequence>
<keyword evidence="2" id="KW-1185">Reference proteome</keyword>
<dbReference type="AlphaFoldDB" id="A0A1I7W8B1"/>
<protein>
    <submittedName>
        <fullName evidence="3">Amino acid permease</fullName>
    </submittedName>
</protein>
<name>A0A1I7W8B1_HETBA</name>
<evidence type="ECO:0000313" key="3">
    <source>
        <dbReference type="WBParaSite" id="Hba_00884"/>
    </source>
</evidence>
<proteinExistence type="predicted"/>
<evidence type="ECO:0000256" key="1">
    <source>
        <dbReference type="SAM" id="Phobius"/>
    </source>
</evidence>
<evidence type="ECO:0000313" key="2">
    <source>
        <dbReference type="Proteomes" id="UP000095283"/>
    </source>
</evidence>
<accession>A0A1I7W8B1</accession>
<keyword evidence="1" id="KW-1133">Transmembrane helix</keyword>